<reference evidence="14" key="1">
    <citation type="journal article" date="2015" name="PLoS Genet.">
        <title>Genome Sequence and Transcriptome Analyses of Chrysochromulina tobin: Metabolic Tools for Enhanced Algal Fitness in the Prominent Order Prymnesiales (Haptophyceae).</title>
        <authorList>
            <person name="Hovde B.T."/>
            <person name="Deodato C.R."/>
            <person name="Hunsperger H.M."/>
            <person name="Ryken S.A."/>
            <person name="Yost W."/>
            <person name="Jha R.K."/>
            <person name="Patterson J."/>
            <person name="Monnat R.J. Jr."/>
            <person name="Barlow S.B."/>
            <person name="Starkenburg S.R."/>
            <person name="Cattolico R.A."/>
        </authorList>
    </citation>
    <scope>NUCLEOTIDE SEQUENCE</scope>
    <source>
        <strain evidence="14">CCMP291</strain>
    </source>
</reference>
<feature type="chain" id="PRO_5005603504" description="Uroporphyrinogen decarboxylase" evidence="11">
    <location>
        <begin position="27"/>
        <end position="761"/>
    </location>
</feature>
<evidence type="ECO:0000256" key="1">
    <source>
        <dbReference type="ARBA" id="ARBA00004514"/>
    </source>
</evidence>
<keyword evidence="14" id="KW-1185">Reference proteome</keyword>
<proteinExistence type="predicted"/>
<keyword evidence="7" id="KW-0627">Porphyrin biosynthesis</keyword>
<evidence type="ECO:0000256" key="6">
    <source>
        <dbReference type="ARBA" id="ARBA00023239"/>
    </source>
</evidence>
<comment type="catalytic activity">
    <reaction evidence="10">
        <text>uroporphyrinogen III + 4 H(+) = coproporphyrinogen III + 4 CO2</text>
        <dbReference type="Rhea" id="RHEA:19865"/>
        <dbReference type="ChEBI" id="CHEBI:15378"/>
        <dbReference type="ChEBI" id="CHEBI:16526"/>
        <dbReference type="ChEBI" id="CHEBI:57308"/>
        <dbReference type="ChEBI" id="CHEBI:57309"/>
        <dbReference type="EC" id="4.1.1.37"/>
    </reaction>
    <physiologicalReaction direction="left-to-right" evidence="10">
        <dbReference type="Rhea" id="RHEA:19866"/>
    </physiologicalReaction>
</comment>
<keyword evidence="5" id="KW-0210">Decarboxylase</keyword>
<dbReference type="PANTHER" id="PTHR21091">
    <property type="entry name" value="METHYLTETRAHYDROFOLATE:HOMOCYSTEINE METHYLTRANSFERASE RELATED"/>
    <property type="match status" value="1"/>
</dbReference>
<comment type="caution">
    <text evidence="13">The sequence shown here is derived from an EMBL/GenBank/DDBJ whole genome shotgun (WGS) entry which is preliminary data.</text>
</comment>
<dbReference type="SUPFAM" id="SSF51726">
    <property type="entry name" value="UROD/MetE-like"/>
    <property type="match status" value="1"/>
</dbReference>
<dbReference type="GO" id="GO:0005829">
    <property type="term" value="C:cytosol"/>
    <property type="evidence" value="ECO:0007669"/>
    <property type="project" value="UniProtKB-SubCell"/>
</dbReference>
<comment type="subcellular location">
    <subcellularLocation>
        <location evidence="1">Cytoplasm</location>
        <location evidence="1">Cytosol</location>
    </subcellularLocation>
</comment>
<evidence type="ECO:0000256" key="4">
    <source>
        <dbReference type="ARBA" id="ARBA00022490"/>
    </source>
</evidence>
<dbReference type="InterPro" id="IPR000257">
    <property type="entry name" value="Uroporphyrinogen_deCOase"/>
</dbReference>
<feature type="non-terminal residue" evidence="13">
    <location>
        <position position="761"/>
    </location>
</feature>
<protein>
    <recommendedName>
        <fullName evidence="3">Uroporphyrinogen decarboxylase</fullName>
    </recommendedName>
</protein>
<gene>
    <name evidence="13" type="ORF">Ctob_015638</name>
</gene>
<dbReference type="EMBL" id="JWZX01000066">
    <property type="protein sequence ID" value="KOO53792.1"/>
    <property type="molecule type" value="Genomic_DNA"/>
</dbReference>
<evidence type="ECO:0000256" key="8">
    <source>
        <dbReference type="ARBA" id="ARBA00045708"/>
    </source>
</evidence>
<evidence type="ECO:0000256" key="11">
    <source>
        <dbReference type="SAM" id="SignalP"/>
    </source>
</evidence>
<dbReference type="InterPro" id="IPR038071">
    <property type="entry name" value="UROD/MetE-like_sf"/>
</dbReference>
<dbReference type="GO" id="GO:0004853">
    <property type="term" value="F:uroporphyrinogen decarboxylase activity"/>
    <property type="evidence" value="ECO:0007669"/>
    <property type="project" value="UniProtKB-EC"/>
</dbReference>
<sequence length="761" mass="81520">MSRLQSAPTALLLPLLLVLLVDVGAALSTATALRNDLMVRAARGEATEKTPVWLFRQAGRHLPEYNEYKRSTGKSFLELLRSPTDVAECTMQPVRRYNVDAAILFSDILVVAEAMGINVEMPGGKGILVTNPMSSPADLARLTLPADAAAAKALVEAELAHVLAAVRLILESLDGKVPLIGFSAAPWTLFYYMVGGSSKKGQANGERWLTEHPGESAKVLDALERIVVEYLSLQAANGAHMLQLFEAMGEFITPPAFEQHALPHMRSIAAQLKARHPNVPLMVFPRGAAYALPALGKCGFDVLTLDSTADWATVRSSLPPVCLQGAFDPKLLVDGSEAEVRAATKAMLDALGGQKLIANLMEGLSGKEKPELGECAIIYVKHDDPDDFALVLFDHLFPGDKIFVTDASFLTGCSDTCFYSSDGDCQDGGPGSEFFYCTRGTDCTDCGPRPPAFSTGETHLTYTAPTFKPAGSVLILAEFTGPSLFLSSYDDLIVYRGTQANPQMLCGFCNRASPATVAGYDCGFSNIPGYATQPRAVWNQFHNFTNPVNEPGYFDQWIYDTRPAVLTSTGGLGAAAPTQGSRESLLAALGQRSNWFASNTLWIPMNEVTIYVTDDNWLSPTGPFALNPLEPHLTFRSATNGDGRDLPPGTVLQARNFTGGILQASDLGDQLIAYVGNTSSPTFLCAIDNTVGQWFVPNPAACFETCVWASDGDCDDGGPGSEFTGSCSLGTDCTDCGTRDLSALPADRSYLPNTLVDGYSE</sequence>
<evidence type="ECO:0000313" key="14">
    <source>
        <dbReference type="Proteomes" id="UP000037460"/>
    </source>
</evidence>
<evidence type="ECO:0000256" key="3">
    <source>
        <dbReference type="ARBA" id="ARBA00014308"/>
    </source>
</evidence>
<evidence type="ECO:0000256" key="7">
    <source>
        <dbReference type="ARBA" id="ARBA00023244"/>
    </source>
</evidence>
<evidence type="ECO:0000256" key="5">
    <source>
        <dbReference type="ARBA" id="ARBA00022793"/>
    </source>
</evidence>
<dbReference type="AlphaFoldDB" id="A0A0M0LSA7"/>
<dbReference type="OrthoDB" id="339900at2759"/>
<dbReference type="Pfam" id="PF01208">
    <property type="entry name" value="URO-D"/>
    <property type="match status" value="1"/>
</dbReference>
<dbReference type="PANTHER" id="PTHR21091:SF169">
    <property type="entry name" value="UROPORPHYRINOGEN DECARBOXYLASE"/>
    <property type="match status" value="1"/>
</dbReference>
<comment type="function">
    <text evidence="8">Catalyzes the sequential decarboxylation of the four acetate side chains of uroporphyrinogen to form coproporphyrinogen and participates in the fifth step in the heme biosynthetic pathway. Isomer I or isomer III of uroporphyrinogen may serve as substrate, but only coproporphyrinogen III can ultimately be converted to heme. In vitro also decarboxylates pentacarboxylate porphyrinogen I.</text>
</comment>
<evidence type="ECO:0000256" key="10">
    <source>
        <dbReference type="ARBA" id="ARBA00048411"/>
    </source>
</evidence>
<feature type="signal peptide" evidence="11">
    <location>
        <begin position="1"/>
        <end position="26"/>
    </location>
</feature>
<organism evidence="13 14">
    <name type="scientific">Chrysochromulina tobinii</name>
    <dbReference type="NCBI Taxonomy" id="1460289"/>
    <lineage>
        <taxon>Eukaryota</taxon>
        <taxon>Haptista</taxon>
        <taxon>Haptophyta</taxon>
        <taxon>Prymnesiophyceae</taxon>
        <taxon>Prymnesiales</taxon>
        <taxon>Chrysochromulinaceae</taxon>
        <taxon>Chrysochromulina</taxon>
    </lineage>
</organism>
<accession>A0A0M0LSA7</accession>
<dbReference type="Proteomes" id="UP000037460">
    <property type="component" value="Unassembled WGS sequence"/>
</dbReference>
<comment type="subunit">
    <text evidence="2">Homodimer.</text>
</comment>
<keyword evidence="4" id="KW-0963">Cytoplasm</keyword>
<keyword evidence="6" id="KW-0456">Lyase</keyword>
<feature type="domain" description="Uroporphyrinogen decarboxylase (URO-D)" evidence="12">
    <location>
        <begin position="34"/>
        <end position="371"/>
    </location>
</feature>
<evidence type="ECO:0000313" key="13">
    <source>
        <dbReference type="EMBL" id="KOO53792.1"/>
    </source>
</evidence>
<evidence type="ECO:0000259" key="12">
    <source>
        <dbReference type="Pfam" id="PF01208"/>
    </source>
</evidence>
<evidence type="ECO:0000256" key="2">
    <source>
        <dbReference type="ARBA" id="ARBA00011738"/>
    </source>
</evidence>
<dbReference type="GO" id="GO:0006783">
    <property type="term" value="P:heme biosynthetic process"/>
    <property type="evidence" value="ECO:0007669"/>
    <property type="project" value="TreeGrafter"/>
</dbReference>
<keyword evidence="11" id="KW-0732">Signal</keyword>
<dbReference type="Gene3D" id="3.20.20.210">
    <property type="match status" value="1"/>
</dbReference>
<dbReference type="FunFam" id="3.20.20.210:FF:000008">
    <property type="entry name" value="Uroporphyrinogen decarboxylase"/>
    <property type="match status" value="1"/>
</dbReference>
<evidence type="ECO:0000256" key="9">
    <source>
        <dbReference type="ARBA" id="ARBA00047341"/>
    </source>
</evidence>
<name>A0A0M0LSA7_9EUKA</name>
<comment type="catalytic activity">
    <reaction evidence="9">
        <text>uroporphyrinogen I + 4 H(+) = coproporphyrinogen I + 4 CO2</text>
        <dbReference type="Rhea" id="RHEA:31239"/>
        <dbReference type="ChEBI" id="CHEBI:15378"/>
        <dbReference type="ChEBI" id="CHEBI:16526"/>
        <dbReference type="ChEBI" id="CHEBI:62626"/>
        <dbReference type="ChEBI" id="CHEBI:62631"/>
    </reaction>
    <physiologicalReaction direction="left-to-right" evidence="9">
        <dbReference type="Rhea" id="RHEA:31240"/>
    </physiologicalReaction>
</comment>